<evidence type="ECO:0000256" key="3">
    <source>
        <dbReference type="ARBA" id="ARBA00022490"/>
    </source>
</evidence>
<dbReference type="InterPro" id="IPR004101">
    <property type="entry name" value="Mur_ligase_C"/>
</dbReference>
<keyword evidence="3 7" id="KW-0963">Cytoplasm</keyword>
<gene>
    <name evidence="7 11" type="primary">murD</name>
    <name evidence="11" type="ORF">DENOEST_3087</name>
</gene>
<evidence type="ECO:0000259" key="10">
    <source>
        <dbReference type="Pfam" id="PF08245"/>
    </source>
</evidence>
<keyword evidence="6 7" id="KW-0067">ATP-binding</keyword>
<dbReference type="HAMAP" id="MF_00639">
    <property type="entry name" value="MurD"/>
    <property type="match status" value="1"/>
</dbReference>
<dbReference type="GO" id="GO:0005737">
    <property type="term" value="C:cytoplasm"/>
    <property type="evidence" value="ECO:0007669"/>
    <property type="project" value="UniProtKB-SubCell"/>
</dbReference>
<dbReference type="Pfam" id="PF21799">
    <property type="entry name" value="MurD-like_N"/>
    <property type="match status" value="1"/>
</dbReference>
<dbReference type="InterPro" id="IPR013221">
    <property type="entry name" value="Mur_ligase_cen"/>
</dbReference>
<feature type="binding site" evidence="7">
    <location>
        <begin position="129"/>
        <end position="135"/>
    </location>
    <ligand>
        <name>ATP</name>
        <dbReference type="ChEBI" id="CHEBI:30616"/>
    </ligand>
</feature>
<keyword evidence="7 8" id="KW-0133">Cell shape</keyword>
<dbReference type="SUPFAM" id="SSF53244">
    <property type="entry name" value="MurD-like peptide ligases, peptide-binding domain"/>
    <property type="match status" value="2"/>
</dbReference>
<keyword evidence="7 8" id="KW-0961">Cell wall biogenesis/degradation</keyword>
<dbReference type="Gene3D" id="3.40.50.720">
    <property type="entry name" value="NAD(P)-binding Rossmann-like Domain"/>
    <property type="match status" value="1"/>
</dbReference>
<evidence type="ECO:0000256" key="7">
    <source>
        <dbReference type="HAMAP-Rule" id="MF_00639"/>
    </source>
</evidence>
<evidence type="ECO:0000256" key="6">
    <source>
        <dbReference type="ARBA" id="ARBA00022840"/>
    </source>
</evidence>
<proteinExistence type="inferred from homology"/>
<dbReference type="AlphaFoldDB" id="A0A6S6Y0G3"/>
<dbReference type="GO" id="GO:0008764">
    <property type="term" value="F:UDP-N-acetylmuramoylalanine-D-glutamate ligase activity"/>
    <property type="evidence" value="ECO:0007669"/>
    <property type="project" value="UniProtKB-UniRule"/>
</dbReference>
<dbReference type="GO" id="GO:0071555">
    <property type="term" value="P:cell wall organization"/>
    <property type="evidence" value="ECO:0007669"/>
    <property type="project" value="UniProtKB-KW"/>
</dbReference>
<dbReference type="Gene3D" id="3.40.1190.10">
    <property type="entry name" value="Mur-like, catalytic domain"/>
    <property type="match status" value="1"/>
</dbReference>
<dbReference type="Pfam" id="PF08245">
    <property type="entry name" value="Mur_ligase_M"/>
    <property type="match status" value="1"/>
</dbReference>
<dbReference type="InterPro" id="IPR036565">
    <property type="entry name" value="Mur-like_cat_sf"/>
</dbReference>
<evidence type="ECO:0000256" key="5">
    <source>
        <dbReference type="ARBA" id="ARBA00022741"/>
    </source>
</evidence>
<dbReference type="InterPro" id="IPR005762">
    <property type="entry name" value="MurD"/>
</dbReference>
<dbReference type="RefSeq" id="WP_232096516.1">
    <property type="nucleotide sequence ID" value="NZ_LR778301.1"/>
</dbReference>
<name>A0A6S6Y0G3_9PROT</name>
<evidence type="ECO:0000256" key="2">
    <source>
        <dbReference type="ARBA" id="ARBA00004752"/>
    </source>
</evidence>
<feature type="domain" description="Mur ligase central" evidence="10">
    <location>
        <begin position="127"/>
        <end position="305"/>
    </location>
</feature>
<organism evidence="11 12">
    <name type="scientific">Denitratisoma oestradiolicum</name>
    <dbReference type="NCBI Taxonomy" id="311182"/>
    <lineage>
        <taxon>Bacteria</taxon>
        <taxon>Pseudomonadati</taxon>
        <taxon>Pseudomonadota</taxon>
        <taxon>Betaproteobacteria</taxon>
        <taxon>Nitrosomonadales</taxon>
        <taxon>Sterolibacteriaceae</taxon>
        <taxon>Denitratisoma</taxon>
    </lineage>
</organism>
<comment type="pathway">
    <text evidence="2 7 8">Cell wall biogenesis; peptidoglycan biosynthesis.</text>
</comment>
<keyword evidence="12" id="KW-1185">Reference proteome</keyword>
<reference evidence="11 12" key="1">
    <citation type="submission" date="2020-03" db="EMBL/GenBank/DDBJ databases">
        <authorList>
            <consortium name="Genoscope - CEA"/>
            <person name="William W."/>
        </authorList>
    </citation>
    <scope>NUCLEOTIDE SEQUENCE [LARGE SCALE GENOMIC DNA]</scope>
    <source>
        <strain evidence="12">DSM 16959</strain>
    </source>
</reference>
<evidence type="ECO:0000313" key="12">
    <source>
        <dbReference type="Proteomes" id="UP000515733"/>
    </source>
</evidence>
<comment type="catalytic activity">
    <reaction evidence="7 8">
        <text>UDP-N-acetyl-alpha-D-muramoyl-L-alanine + D-glutamate + ATP = UDP-N-acetyl-alpha-D-muramoyl-L-alanyl-D-glutamate + ADP + phosphate + H(+)</text>
        <dbReference type="Rhea" id="RHEA:16429"/>
        <dbReference type="ChEBI" id="CHEBI:15378"/>
        <dbReference type="ChEBI" id="CHEBI:29986"/>
        <dbReference type="ChEBI" id="CHEBI:30616"/>
        <dbReference type="ChEBI" id="CHEBI:43474"/>
        <dbReference type="ChEBI" id="CHEBI:83898"/>
        <dbReference type="ChEBI" id="CHEBI:83900"/>
        <dbReference type="ChEBI" id="CHEBI:456216"/>
        <dbReference type="EC" id="6.3.2.9"/>
    </reaction>
</comment>
<dbReference type="PANTHER" id="PTHR43692:SF1">
    <property type="entry name" value="UDP-N-ACETYLMURAMOYLALANINE--D-GLUTAMATE LIGASE"/>
    <property type="match status" value="1"/>
</dbReference>
<dbReference type="Proteomes" id="UP000515733">
    <property type="component" value="Chromosome"/>
</dbReference>
<dbReference type="InterPro" id="IPR036615">
    <property type="entry name" value="Mur_ligase_C_dom_sf"/>
</dbReference>
<sequence length="518" mass="54677">MKLSGKHILVLGLGESGLAMAQWCTRQGARVRVLDSRAEPPFLSELRRSVPEVDFHCSALDERFDKALLAGIDLLALSPGLSGGLMAVIHARAQGIPVVGEIELFAWALQDLGLRGHEGPYSRVIAITGTNGKTTTTALTGHLCREAGKMTGVAGNISPAALHALMAALDRGELPDIWVLELSSFQLETVDSLDADAATVLNISDDHLDRYIDLDEYASAKARIFAGRGVQVLNRDDARVKRMALAGRSLVSFGLDAPGDERDFGLGQRGGEPWIVQGEHFLLPVSALPIAGLHNAANAMAALALVEAVGFPAAGRLQALRSFRGLPHRVEKVAEIGGVGYYDDSKGTNVGATVAALEGLGGQMAAKAMGNSRTPPPILPRQAGEVTSHPLPREGGWGEGKSMPAPRNEDDPRIVLIAGGDGKGQDFVPLSLAIARYCRAVMLIGRDGPKIAEILAGSGVPFHQAADMDEAVRLASRAAQEGDAVLLSPACASFDMFRNYEHRALVFVAAVQALESAP</sequence>
<keyword evidence="7 8" id="KW-0131">Cell cycle</keyword>
<protein>
    <recommendedName>
        <fullName evidence="7 8">UDP-N-acetylmuramoylalanine--D-glutamate ligase</fullName>
        <ecNumber evidence="7 8">6.3.2.9</ecNumber>
    </recommendedName>
    <alternativeName>
        <fullName evidence="7">D-glutamic acid-adding enzyme</fullName>
    </alternativeName>
    <alternativeName>
        <fullName evidence="7">UDP-N-acetylmuramoyl-L-alanyl-D-glutamate synthetase</fullName>
    </alternativeName>
</protein>
<dbReference type="EC" id="6.3.2.9" evidence="7 8"/>
<evidence type="ECO:0000256" key="8">
    <source>
        <dbReference type="RuleBase" id="RU003664"/>
    </source>
</evidence>
<comment type="subcellular location">
    <subcellularLocation>
        <location evidence="1 7 8">Cytoplasm</location>
    </subcellularLocation>
</comment>
<dbReference type="GO" id="GO:0009252">
    <property type="term" value="P:peptidoglycan biosynthetic process"/>
    <property type="evidence" value="ECO:0007669"/>
    <property type="project" value="UniProtKB-UniRule"/>
</dbReference>
<dbReference type="GO" id="GO:0005524">
    <property type="term" value="F:ATP binding"/>
    <property type="evidence" value="ECO:0007669"/>
    <property type="project" value="UniProtKB-UniRule"/>
</dbReference>
<dbReference type="Gene3D" id="3.90.190.20">
    <property type="entry name" value="Mur ligase, C-terminal domain"/>
    <property type="match status" value="1"/>
</dbReference>
<evidence type="ECO:0000256" key="4">
    <source>
        <dbReference type="ARBA" id="ARBA00022598"/>
    </source>
</evidence>
<keyword evidence="4 7" id="KW-0436">Ligase</keyword>
<dbReference type="SUPFAM" id="SSF53623">
    <property type="entry name" value="MurD-like peptide ligases, catalytic domain"/>
    <property type="match status" value="1"/>
</dbReference>
<keyword evidence="5 7" id="KW-0547">Nucleotide-binding</keyword>
<dbReference type="SUPFAM" id="SSF51984">
    <property type="entry name" value="MurCD N-terminal domain"/>
    <property type="match status" value="1"/>
</dbReference>
<dbReference type="GO" id="GO:0051301">
    <property type="term" value="P:cell division"/>
    <property type="evidence" value="ECO:0007669"/>
    <property type="project" value="UniProtKB-KW"/>
</dbReference>
<dbReference type="UniPathway" id="UPA00219"/>
<evidence type="ECO:0000256" key="1">
    <source>
        <dbReference type="ARBA" id="ARBA00004496"/>
    </source>
</evidence>
<dbReference type="EMBL" id="LR778301">
    <property type="protein sequence ID" value="CAB1370241.1"/>
    <property type="molecule type" value="Genomic_DNA"/>
</dbReference>
<dbReference type="NCBIfam" id="TIGR01087">
    <property type="entry name" value="murD"/>
    <property type="match status" value="1"/>
</dbReference>
<dbReference type="KEGG" id="doe:DENOEST_3087"/>
<keyword evidence="7 8" id="KW-0132">Cell division</keyword>
<comment type="function">
    <text evidence="7 8">Cell wall formation. Catalyzes the addition of glutamate to the nucleotide precursor UDP-N-acetylmuramoyl-L-alanine (UMA).</text>
</comment>
<comment type="similarity">
    <text evidence="7">Belongs to the MurCDEF family.</text>
</comment>
<evidence type="ECO:0000313" key="11">
    <source>
        <dbReference type="EMBL" id="CAB1370241.1"/>
    </source>
</evidence>
<feature type="domain" description="Mur ligase C-terminal" evidence="9">
    <location>
        <begin position="412"/>
        <end position="491"/>
    </location>
</feature>
<accession>A0A6S6Y0G3</accession>
<dbReference type="Pfam" id="PF02875">
    <property type="entry name" value="Mur_ligase_C"/>
    <property type="match status" value="1"/>
</dbReference>
<dbReference type="PANTHER" id="PTHR43692">
    <property type="entry name" value="UDP-N-ACETYLMURAMOYLALANINE--D-GLUTAMATE LIGASE"/>
    <property type="match status" value="1"/>
</dbReference>
<evidence type="ECO:0000259" key="9">
    <source>
        <dbReference type="Pfam" id="PF02875"/>
    </source>
</evidence>
<keyword evidence="7 8" id="KW-0573">Peptidoglycan synthesis</keyword>
<dbReference type="GO" id="GO:0008360">
    <property type="term" value="P:regulation of cell shape"/>
    <property type="evidence" value="ECO:0007669"/>
    <property type="project" value="UniProtKB-KW"/>
</dbReference>